<dbReference type="InterPro" id="IPR035644">
    <property type="entry name" value="MraZ_C"/>
</dbReference>
<evidence type="ECO:0000256" key="4">
    <source>
        <dbReference type="ARBA" id="ARBA00023015"/>
    </source>
</evidence>
<dbReference type="Pfam" id="PF02381">
    <property type="entry name" value="MraZ"/>
    <property type="match status" value="2"/>
</dbReference>
<dbReference type="InterPro" id="IPR003444">
    <property type="entry name" value="MraZ"/>
</dbReference>
<dbReference type="InterPro" id="IPR035642">
    <property type="entry name" value="MraZ_N"/>
</dbReference>
<keyword evidence="2 7" id="KW-0963">Cytoplasm</keyword>
<dbReference type="SUPFAM" id="SSF89447">
    <property type="entry name" value="AbrB/MazE/MraZ-like"/>
    <property type="match status" value="1"/>
</dbReference>
<accession>A0A562J1D5</accession>
<dbReference type="GO" id="GO:0005737">
    <property type="term" value="C:cytoplasm"/>
    <property type="evidence" value="ECO:0007669"/>
    <property type="project" value="UniProtKB-UniRule"/>
</dbReference>
<evidence type="ECO:0000313" key="9">
    <source>
        <dbReference type="EMBL" id="TWH76943.1"/>
    </source>
</evidence>
<dbReference type="PANTHER" id="PTHR34701:SF1">
    <property type="entry name" value="TRANSCRIPTIONAL REGULATOR MRAZ"/>
    <property type="match status" value="1"/>
</dbReference>
<dbReference type="Proteomes" id="UP000315343">
    <property type="component" value="Unassembled WGS sequence"/>
</dbReference>
<dbReference type="AlphaFoldDB" id="A0A562J1D5"/>
<evidence type="ECO:0000256" key="7">
    <source>
        <dbReference type="HAMAP-Rule" id="MF_01008"/>
    </source>
</evidence>
<dbReference type="EMBL" id="VLKH01000015">
    <property type="protein sequence ID" value="TWH76943.1"/>
    <property type="molecule type" value="Genomic_DNA"/>
</dbReference>
<reference evidence="9 10" key="1">
    <citation type="submission" date="2019-07" db="EMBL/GenBank/DDBJ databases">
        <title>Genomic Encyclopedia of Type Strains, Phase I: the one thousand microbial genomes (KMG-I) project.</title>
        <authorList>
            <person name="Kyrpides N."/>
        </authorList>
    </citation>
    <scope>NUCLEOTIDE SEQUENCE [LARGE SCALE GENOMIC DNA]</scope>
    <source>
        <strain evidence="9 10">DSM 13558</strain>
    </source>
</reference>
<dbReference type="NCBIfam" id="TIGR00242">
    <property type="entry name" value="division/cell wall cluster transcriptional repressor MraZ"/>
    <property type="match status" value="1"/>
</dbReference>
<dbReference type="HAMAP" id="MF_01008">
    <property type="entry name" value="MraZ"/>
    <property type="match status" value="1"/>
</dbReference>
<dbReference type="InterPro" id="IPR037914">
    <property type="entry name" value="SpoVT-AbrB_sf"/>
</dbReference>
<dbReference type="OrthoDB" id="9807753at2"/>
<dbReference type="InterPro" id="IPR020603">
    <property type="entry name" value="MraZ_dom"/>
</dbReference>
<evidence type="ECO:0000256" key="2">
    <source>
        <dbReference type="ARBA" id="ARBA00022490"/>
    </source>
</evidence>
<feature type="domain" description="SpoVT-AbrB" evidence="8">
    <location>
        <begin position="5"/>
        <end position="47"/>
    </location>
</feature>
<dbReference type="CDD" id="cd16320">
    <property type="entry name" value="MraZ_N"/>
    <property type="match status" value="1"/>
</dbReference>
<dbReference type="GO" id="GO:0003700">
    <property type="term" value="F:DNA-binding transcription factor activity"/>
    <property type="evidence" value="ECO:0007669"/>
    <property type="project" value="UniProtKB-UniRule"/>
</dbReference>
<keyword evidence="3" id="KW-0677">Repeat</keyword>
<dbReference type="PANTHER" id="PTHR34701">
    <property type="entry name" value="TRANSCRIPTIONAL REGULATOR MRAZ"/>
    <property type="match status" value="1"/>
</dbReference>
<proteinExistence type="inferred from homology"/>
<keyword evidence="10" id="KW-1185">Reference proteome</keyword>
<keyword evidence="5 7" id="KW-0238">DNA-binding</keyword>
<organism evidence="9 10">
    <name type="scientific">Sedimentibacter saalensis</name>
    <dbReference type="NCBI Taxonomy" id="130788"/>
    <lineage>
        <taxon>Bacteria</taxon>
        <taxon>Bacillati</taxon>
        <taxon>Bacillota</taxon>
        <taxon>Tissierellia</taxon>
        <taxon>Sedimentibacter</taxon>
    </lineage>
</organism>
<comment type="caution">
    <text evidence="9">The sequence shown here is derived from an EMBL/GenBank/DDBJ whole genome shotgun (WGS) entry which is preliminary data.</text>
</comment>
<name>A0A562J1D5_9FIRM</name>
<dbReference type="InterPro" id="IPR007159">
    <property type="entry name" value="SpoVT-AbrB_dom"/>
</dbReference>
<evidence type="ECO:0000256" key="1">
    <source>
        <dbReference type="ARBA" id="ARBA00013860"/>
    </source>
</evidence>
<dbReference type="FunFam" id="3.40.1550.20:FF:000002">
    <property type="entry name" value="Transcriptional regulator MraZ"/>
    <property type="match status" value="1"/>
</dbReference>
<evidence type="ECO:0000259" key="8">
    <source>
        <dbReference type="PROSITE" id="PS51740"/>
    </source>
</evidence>
<keyword evidence="4 7" id="KW-0805">Transcription regulation</keyword>
<dbReference type="GO" id="GO:0000976">
    <property type="term" value="F:transcription cis-regulatory region binding"/>
    <property type="evidence" value="ECO:0007669"/>
    <property type="project" value="TreeGrafter"/>
</dbReference>
<evidence type="ECO:0000313" key="10">
    <source>
        <dbReference type="Proteomes" id="UP000315343"/>
    </source>
</evidence>
<dbReference type="InterPro" id="IPR038619">
    <property type="entry name" value="MraZ_sf"/>
</dbReference>
<dbReference type="GO" id="GO:2000143">
    <property type="term" value="P:negative regulation of DNA-templated transcription initiation"/>
    <property type="evidence" value="ECO:0007669"/>
    <property type="project" value="TreeGrafter"/>
</dbReference>
<evidence type="ECO:0000256" key="3">
    <source>
        <dbReference type="ARBA" id="ARBA00022737"/>
    </source>
</evidence>
<protein>
    <recommendedName>
        <fullName evidence="1 7">Transcriptional regulator MraZ</fullName>
    </recommendedName>
</protein>
<feature type="domain" description="SpoVT-AbrB" evidence="8">
    <location>
        <begin position="76"/>
        <end position="119"/>
    </location>
</feature>
<dbReference type="GO" id="GO:0009295">
    <property type="term" value="C:nucleoid"/>
    <property type="evidence" value="ECO:0007669"/>
    <property type="project" value="UniProtKB-SubCell"/>
</dbReference>
<sequence length="145" mass="16903">MFTGEYIHSFDEKGRVIIPSKFRNELGETFYIGKGLDKCLFVYPIETWNEFVGKLRNLSTFNKQERFFLRQFVSGFSECSFDKQGRILVPPQLREFSALNTEAAIIGVIDRIEIWNKESWNDYSNNDEFDFDSIAEKMSDLGIGL</sequence>
<comment type="subunit">
    <text evidence="7">Forms oligomers.</text>
</comment>
<comment type="similarity">
    <text evidence="7">Belongs to the MraZ family.</text>
</comment>
<evidence type="ECO:0000256" key="6">
    <source>
        <dbReference type="ARBA" id="ARBA00023163"/>
    </source>
</evidence>
<keyword evidence="6 7" id="KW-0804">Transcription</keyword>
<dbReference type="PROSITE" id="PS51740">
    <property type="entry name" value="SPOVT_ABRB"/>
    <property type="match status" value="2"/>
</dbReference>
<dbReference type="RefSeq" id="WP_019229505.1">
    <property type="nucleotide sequence ID" value="NZ_DAMBUX010000005.1"/>
</dbReference>
<dbReference type="Gene3D" id="3.40.1550.20">
    <property type="entry name" value="Transcriptional regulator MraZ domain"/>
    <property type="match status" value="1"/>
</dbReference>
<evidence type="ECO:0000256" key="5">
    <source>
        <dbReference type="ARBA" id="ARBA00023125"/>
    </source>
</evidence>
<comment type="subcellular location">
    <subcellularLocation>
        <location evidence="7">Cytoplasm</location>
        <location evidence="7">Nucleoid</location>
    </subcellularLocation>
</comment>
<gene>
    <name evidence="7" type="primary">mraZ</name>
    <name evidence="9" type="ORF">LY60_03572</name>
</gene>
<dbReference type="CDD" id="cd16321">
    <property type="entry name" value="MraZ_C"/>
    <property type="match status" value="1"/>
</dbReference>